<feature type="compositionally biased region" description="Polar residues" evidence="13">
    <location>
        <begin position="312"/>
        <end position="323"/>
    </location>
</feature>
<evidence type="ECO:0000256" key="7">
    <source>
        <dbReference type="ARBA" id="ARBA00023125"/>
    </source>
</evidence>
<dbReference type="SUPFAM" id="SSF46946">
    <property type="entry name" value="S13-like H2TH domain"/>
    <property type="match status" value="1"/>
</dbReference>
<proteinExistence type="inferred from homology"/>
<evidence type="ECO:0000313" key="17">
    <source>
        <dbReference type="Proteomes" id="UP001153069"/>
    </source>
</evidence>
<dbReference type="GO" id="GO:0016829">
    <property type="term" value="F:lyase activity"/>
    <property type="evidence" value="ECO:0007669"/>
    <property type="project" value="UniProtKB-KW"/>
</dbReference>
<dbReference type="SMART" id="SM01232">
    <property type="entry name" value="H2TH"/>
    <property type="match status" value="1"/>
</dbReference>
<protein>
    <submittedName>
        <fullName evidence="16">Endonuclease 8-like 3</fullName>
    </submittedName>
</protein>
<dbReference type="Gene3D" id="3.20.190.10">
    <property type="entry name" value="MutM-like, N-terminal"/>
    <property type="match status" value="1"/>
</dbReference>
<evidence type="ECO:0000256" key="13">
    <source>
        <dbReference type="SAM" id="MobiDB-lite"/>
    </source>
</evidence>
<evidence type="ECO:0000256" key="6">
    <source>
        <dbReference type="ARBA" id="ARBA00022833"/>
    </source>
</evidence>
<keyword evidence="9" id="KW-0456">Lyase</keyword>
<dbReference type="GO" id="GO:0008270">
    <property type="term" value="F:zinc ion binding"/>
    <property type="evidence" value="ECO:0007669"/>
    <property type="project" value="UniProtKB-KW"/>
</dbReference>
<sequence length="425" mass="47531">MVEGPGAIRNARKVQPAVGYQVVATVRLGKPEPLWTGHTLTEAFSVGKEVFLVFSNEAAWRLHFGMNGSLHLSKDGGFNNNNSSGYQYYRQQEPSIQIQFQRADADKNDDRIMLECRSTTANQVSARVARSKRDRLAHLDCCASHELFQTQQVISALQSRPDAMICDALLDQNKFPGVGNIIKMEGLHKANVHPKRLVRQLHHTELKSLVQTCRQYALGWLQAGRSPPKMVYNQTTCGSCHTVGSVRMVKLGQDLSRVTFWCMSCQPFTNKTTTDTCTAAASSSDNKRPLAAIFDNSRSKNNTAKKPKLAVPQQNASRNQNACPQHGPRHFCIKRVRHSPKEENKSRLFGTCKIKSCPYFAWADTHFPKCHGCSHRTVLRVSKKEHSSGRWFFSCSNNNGKCSGMFSWATPAQLAPFGKHLTPLL</sequence>
<dbReference type="EMBL" id="CAICTM010000540">
    <property type="protein sequence ID" value="CAB9512545.1"/>
    <property type="molecule type" value="Genomic_DNA"/>
</dbReference>
<keyword evidence="16" id="KW-0540">Nuclease</keyword>
<dbReference type="GO" id="GO:0019104">
    <property type="term" value="F:DNA N-glycosylase activity"/>
    <property type="evidence" value="ECO:0007669"/>
    <property type="project" value="TreeGrafter"/>
</dbReference>
<evidence type="ECO:0000259" key="14">
    <source>
        <dbReference type="PROSITE" id="PS51066"/>
    </source>
</evidence>
<dbReference type="PANTHER" id="PTHR22993:SF9">
    <property type="entry name" value="FORMAMIDOPYRIMIDINE-DNA GLYCOSYLASE"/>
    <property type="match status" value="1"/>
</dbReference>
<keyword evidence="10" id="KW-0511">Multifunctional enzyme</keyword>
<evidence type="ECO:0000256" key="3">
    <source>
        <dbReference type="ARBA" id="ARBA00022763"/>
    </source>
</evidence>
<dbReference type="Pfam" id="PF06831">
    <property type="entry name" value="H2TH"/>
    <property type="match status" value="1"/>
</dbReference>
<feature type="domain" description="GRF-type" evidence="15">
    <location>
        <begin position="370"/>
        <end position="412"/>
    </location>
</feature>
<dbReference type="OrthoDB" id="498125at2759"/>
<keyword evidence="3" id="KW-0227">DNA damage</keyword>
<keyword evidence="2" id="KW-0479">Metal-binding</keyword>
<evidence type="ECO:0000256" key="4">
    <source>
        <dbReference type="ARBA" id="ARBA00022771"/>
    </source>
</evidence>
<feature type="domain" description="FPG-type" evidence="14">
    <location>
        <begin position="230"/>
        <end position="267"/>
    </location>
</feature>
<dbReference type="PANTHER" id="PTHR22993">
    <property type="entry name" value="FORMAMIDOPYRIMIDINE-DNA GLYCOSYLASE"/>
    <property type="match status" value="1"/>
</dbReference>
<feature type="region of interest" description="Disordered" evidence="13">
    <location>
        <begin position="299"/>
        <end position="325"/>
    </location>
</feature>
<dbReference type="Proteomes" id="UP001153069">
    <property type="component" value="Unassembled WGS sequence"/>
</dbReference>
<evidence type="ECO:0000256" key="10">
    <source>
        <dbReference type="ARBA" id="ARBA00023268"/>
    </source>
</evidence>
<keyword evidence="5" id="KW-0378">Hydrolase</keyword>
<dbReference type="InterPro" id="IPR010666">
    <property type="entry name" value="Znf_GRF"/>
</dbReference>
<evidence type="ECO:0000256" key="12">
    <source>
        <dbReference type="PROSITE-ProRule" id="PRU00391"/>
    </source>
</evidence>
<accession>A0A9N8HHL2</accession>
<evidence type="ECO:0000256" key="8">
    <source>
        <dbReference type="ARBA" id="ARBA00023204"/>
    </source>
</evidence>
<keyword evidence="17" id="KW-1185">Reference proteome</keyword>
<evidence type="ECO:0000256" key="11">
    <source>
        <dbReference type="ARBA" id="ARBA00023295"/>
    </source>
</evidence>
<name>A0A9N8HHL2_9STRA</name>
<dbReference type="GO" id="GO:0006284">
    <property type="term" value="P:base-excision repair"/>
    <property type="evidence" value="ECO:0007669"/>
    <property type="project" value="InterPro"/>
</dbReference>
<dbReference type="AlphaFoldDB" id="A0A9N8HHL2"/>
<keyword evidence="16" id="KW-0255">Endonuclease</keyword>
<keyword evidence="4 12" id="KW-0863">Zinc-finger</keyword>
<keyword evidence="8" id="KW-0234">DNA repair</keyword>
<evidence type="ECO:0000256" key="2">
    <source>
        <dbReference type="ARBA" id="ARBA00022723"/>
    </source>
</evidence>
<dbReference type="GO" id="GO:0005634">
    <property type="term" value="C:nucleus"/>
    <property type="evidence" value="ECO:0007669"/>
    <property type="project" value="TreeGrafter"/>
</dbReference>
<evidence type="ECO:0000256" key="9">
    <source>
        <dbReference type="ARBA" id="ARBA00023239"/>
    </source>
</evidence>
<dbReference type="InterPro" id="IPR035937">
    <property type="entry name" value="FPG_N"/>
</dbReference>
<dbReference type="InterPro" id="IPR000214">
    <property type="entry name" value="Znf_DNA_glyclase/AP_lyase"/>
</dbReference>
<dbReference type="GO" id="GO:0003906">
    <property type="term" value="F:DNA-(apurinic or apyrimidinic site) endonuclease activity"/>
    <property type="evidence" value="ECO:0007669"/>
    <property type="project" value="InterPro"/>
</dbReference>
<gene>
    <name evidence="16" type="ORF">SEMRO_541_G163260.1</name>
</gene>
<dbReference type="InterPro" id="IPR010979">
    <property type="entry name" value="Ribosomal_uS13-like_H2TH"/>
</dbReference>
<evidence type="ECO:0000259" key="15">
    <source>
        <dbReference type="PROSITE" id="PS51999"/>
    </source>
</evidence>
<comment type="caution">
    <text evidence="16">The sequence shown here is derived from an EMBL/GenBank/DDBJ whole genome shotgun (WGS) entry which is preliminary data.</text>
</comment>
<dbReference type="Gene3D" id="1.10.8.50">
    <property type="match status" value="1"/>
</dbReference>
<comment type="similarity">
    <text evidence="1">Belongs to the FPG family.</text>
</comment>
<organism evidence="16 17">
    <name type="scientific">Seminavis robusta</name>
    <dbReference type="NCBI Taxonomy" id="568900"/>
    <lineage>
        <taxon>Eukaryota</taxon>
        <taxon>Sar</taxon>
        <taxon>Stramenopiles</taxon>
        <taxon>Ochrophyta</taxon>
        <taxon>Bacillariophyta</taxon>
        <taxon>Bacillariophyceae</taxon>
        <taxon>Bacillariophycidae</taxon>
        <taxon>Naviculales</taxon>
        <taxon>Naviculaceae</taxon>
        <taxon>Seminavis</taxon>
    </lineage>
</organism>
<dbReference type="GO" id="GO:0003684">
    <property type="term" value="F:damaged DNA binding"/>
    <property type="evidence" value="ECO:0007669"/>
    <property type="project" value="InterPro"/>
</dbReference>
<evidence type="ECO:0000256" key="5">
    <source>
        <dbReference type="ARBA" id="ARBA00022801"/>
    </source>
</evidence>
<keyword evidence="6" id="KW-0862">Zinc</keyword>
<keyword evidence="7" id="KW-0238">DNA-binding</keyword>
<dbReference type="PROSITE" id="PS51999">
    <property type="entry name" value="ZF_GRF"/>
    <property type="match status" value="1"/>
</dbReference>
<dbReference type="PROSITE" id="PS51066">
    <property type="entry name" value="ZF_FPG_2"/>
    <property type="match status" value="1"/>
</dbReference>
<reference evidence="16" key="1">
    <citation type="submission" date="2020-06" db="EMBL/GenBank/DDBJ databases">
        <authorList>
            <consortium name="Plant Systems Biology data submission"/>
        </authorList>
    </citation>
    <scope>NUCLEOTIDE SEQUENCE</scope>
    <source>
        <strain evidence="16">D6</strain>
    </source>
</reference>
<dbReference type="SUPFAM" id="SSF81624">
    <property type="entry name" value="N-terminal domain of MutM-like DNA repair proteins"/>
    <property type="match status" value="1"/>
</dbReference>
<evidence type="ECO:0000313" key="16">
    <source>
        <dbReference type="EMBL" id="CAB9512545.1"/>
    </source>
</evidence>
<evidence type="ECO:0000256" key="1">
    <source>
        <dbReference type="ARBA" id="ARBA00009409"/>
    </source>
</evidence>
<dbReference type="InterPro" id="IPR015886">
    <property type="entry name" value="H2TH_FPG"/>
</dbReference>
<keyword evidence="11" id="KW-0326">Glycosidase</keyword>